<keyword evidence="1" id="KW-0812">Transmembrane</keyword>
<organism evidence="2 3">
    <name type="scientific">Staphylococcus equorum</name>
    <dbReference type="NCBI Taxonomy" id="246432"/>
    <lineage>
        <taxon>Bacteria</taxon>
        <taxon>Bacillati</taxon>
        <taxon>Bacillota</taxon>
        <taxon>Bacilli</taxon>
        <taxon>Bacillales</taxon>
        <taxon>Staphylococcaceae</taxon>
        <taxon>Staphylococcus</taxon>
    </lineage>
</organism>
<reference evidence="2" key="1">
    <citation type="submission" date="2022-05" db="EMBL/GenBank/DDBJ databases">
        <title>Comparative genomics of Staphylococcus equorum isolates.</title>
        <authorList>
            <person name="Luelf R.H."/>
        </authorList>
    </citation>
    <scope>NUCLEOTIDE SEQUENCE</scope>
    <source>
        <strain evidence="2">TMW 2.2343</strain>
    </source>
</reference>
<evidence type="ECO:0000256" key="1">
    <source>
        <dbReference type="SAM" id="Phobius"/>
    </source>
</evidence>
<dbReference type="AlphaFoldDB" id="A0A9X4R103"/>
<sequence length="74" mass="8598">MKTKDQQPCILDDELGSREEVEIHQQRIKELEGYNGQEGKSYNSKIIIFTNILLFTLTIILYVIIQANKNSTLR</sequence>
<dbReference type="EMBL" id="JAMBPX010000005">
    <property type="protein sequence ID" value="MDG0859437.1"/>
    <property type="molecule type" value="Genomic_DNA"/>
</dbReference>
<evidence type="ECO:0000313" key="3">
    <source>
        <dbReference type="Proteomes" id="UP001152302"/>
    </source>
</evidence>
<protein>
    <submittedName>
        <fullName evidence="2">Uncharacterized protein</fullName>
    </submittedName>
</protein>
<keyword evidence="1" id="KW-1133">Transmembrane helix</keyword>
<proteinExistence type="predicted"/>
<dbReference type="RefSeq" id="WP_277581174.1">
    <property type="nucleotide sequence ID" value="NZ_JAMBPV010000003.1"/>
</dbReference>
<accession>A0A9X4R103</accession>
<dbReference type="Proteomes" id="UP001152302">
    <property type="component" value="Unassembled WGS sequence"/>
</dbReference>
<keyword evidence="1" id="KW-0472">Membrane</keyword>
<name>A0A9X4R103_9STAP</name>
<gene>
    <name evidence="2" type="ORF">M4L21_08900</name>
</gene>
<feature type="transmembrane region" description="Helical" evidence="1">
    <location>
        <begin position="46"/>
        <end position="65"/>
    </location>
</feature>
<evidence type="ECO:0000313" key="2">
    <source>
        <dbReference type="EMBL" id="MDG0859437.1"/>
    </source>
</evidence>
<comment type="caution">
    <text evidence="2">The sequence shown here is derived from an EMBL/GenBank/DDBJ whole genome shotgun (WGS) entry which is preliminary data.</text>
</comment>